<organism evidence="1 2">
    <name type="scientific">Microbotryum intermedium</name>
    <dbReference type="NCBI Taxonomy" id="269621"/>
    <lineage>
        <taxon>Eukaryota</taxon>
        <taxon>Fungi</taxon>
        <taxon>Dikarya</taxon>
        <taxon>Basidiomycota</taxon>
        <taxon>Pucciniomycotina</taxon>
        <taxon>Microbotryomycetes</taxon>
        <taxon>Microbotryales</taxon>
        <taxon>Microbotryaceae</taxon>
        <taxon>Microbotryum</taxon>
    </lineage>
</organism>
<gene>
    <name evidence="1" type="ORF">BQ2448_5158</name>
</gene>
<evidence type="ECO:0000313" key="1">
    <source>
        <dbReference type="EMBL" id="SCV67547.1"/>
    </source>
</evidence>
<dbReference type="Proteomes" id="UP000198372">
    <property type="component" value="Unassembled WGS sequence"/>
</dbReference>
<evidence type="ECO:0000313" key="2">
    <source>
        <dbReference type="Proteomes" id="UP000198372"/>
    </source>
</evidence>
<keyword evidence="2" id="KW-1185">Reference proteome</keyword>
<dbReference type="AlphaFoldDB" id="A0A238F3B6"/>
<reference evidence="2" key="1">
    <citation type="submission" date="2016-09" db="EMBL/GenBank/DDBJ databases">
        <authorList>
            <person name="Jeantristanb JTB J.-T."/>
            <person name="Ricardo R."/>
        </authorList>
    </citation>
    <scope>NUCLEOTIDE SEQUENCE [LARGE SCALE GENOMIC DNA]</scope>
</reference>
<sequence length="144" mass="15517">MHVVSALAGWSDLLLERLALNVPAPSTTNHGNAGVSSNAPTEQPLEFNYQVFERIGREEWSMIAQRHQAIALQVNALQQCPTHARPAVLLAPQVATGTTGAAPTAGRPCPVPQLTAEERAYLDQNSGCYRCRAINADHISHNCP</sequence>
<name>A0A238F3B6_9BASI</name>
<protein>
    <submittedName>
        <fullName evidence="1">BQ2448_5158 protein</fullName>
    </submittedName>
</protein>
<accession>A0A238F3B6</accession>
<proteinExistence type="predicted"/>
<dbReference type="EMBL" id="FMSP01000002">
    <property type="protein sequence ID" value="SCV67547.1"/>
    <property type="molecule type" value="Genomic_DNA"/>
</dbReference>
<dbReference type="STRING" id="269621.A0A238F3B6"/>
<dbReference type="OrthoDB" id="2369050at2759"/>